<evidence type="ECO:0000256" key="1">
    <source>
        <dbReference type="ARBA" id="ARBA00022553"/>
    </source>
</evidence>
<dbReference type="OrthoDB" id="9808843at2"/>
<dbReference type="PANTHER" id="PTHR44591">
    <property type="entry name" value="STRESS RESPONSE REGULATOR PROTEIN 1"/>
    <property type="match status" value="1"/>
</dbReference>
<name>A0A2I0QTP7_9BACI</name>
<evidence type="ECO:0000256" key="2">
    <source>
        <dbReference type="ARBA" id="ARBA00023012"/>
    </source>
</evidence>
<dbReference type="SMART" id="SM00448">
    <property type="entry name" value="REC"/>
    <property type="match status" value="1"/>
</dbReference>
<protein>
    <recommendedName>
        <fullName evidence="4">Response regulatory domain-containing protein</fullName>
    </recommendedName>
</protein>
<dbReference type="InterPro" id="IPR050595">
    <property type="entry name" value="Bact_response_regulator"/>
</dbReference>
<reference evidence="5 6" key="1">
    <citation type="submission" date="2017-06" db="EMBL/GenBank/DDBJ databases">
        <title>the draft geome sequence of Illustriluteabacillus marina B3227.</title>
        <authorList>
            <person name="He R.-H."/>
            <person name="Du Z.-J."/>
        </authorList>
    </citation>
    <scope>NUCLEOTIDE SEQUENCE [LARGE SCALE GENOMIC DNA]</scope>
    <source>
        <strain evidence="5 6">B3227</strain>
    </source>
</reference>
<comment type="caution">
    <text evidence="5">The sequence shown here is derived from an EMBL/GenBank/DDBJ whole genome shotgun (WGS) entry which is preliminary data.</text>
</comment>
<evidence type="ECO:0000259" key="4">
    <source>
        <dbReference type="PROSITE" id="PS50110"/>
    </source>
</evidence>
<proteinExistence type="predicted"/>
<dbReference type="Pfam" id="PF00072">
    <property type="entry name" value="Response_reg"/>
    <property type="match status" value="1"/>
</dbReference>
<evidence type="ECO:0000313" key="6">
    <source>
        <dbReference type="Proteomes" id="UP000243524"/>
    </source>
</evidence>
<dbReference type="InterPro" id="IPR001789">
    <property type="entry name" value="Sig_transdc_resp-reg_receiver"/>
</dbReference>
<dbReference type="SUPFAM" id="SSF52172">
    <property type="entry name" value="CheY-like"/>
    <property type="match status" value="1"/>
</dbReference>
<keyword evidence="6" id="KW-1185">Reference proteome</keyword>
<feature type="domain" description="Response regulatory" evidence="4">
    <location>
        <begin position="4"/>
        <end position="118"/>
    </location>
</feature>
<gene>
    <name evidence="5" type="ORF">CEY16_07255</name>
</gene>
<dbReference type="Proteomes" id="UP000243524">
    <property type="component" value="Unassembled WGS sequence"/>
</dbReference>
<dbReference type="GO" id="GO:0000160">
    <property type="term" value="P:phosphorelay signal transduction system"/>
    <property type="evidence" value="ECO:0007669"/>
    <property type="project" value="UniProtKB-KW"/>
</dbReference>
<evidence type="ECO:0000313" key="5">
    <source>
        <dbReference type="EMBL" id="PKR77722.1"/>
    </source>
</evidence>
<dbReference type="Gene3D" id="3.40.50.2300">
    <property type="match status" value="1"/>
</dbReference>
<accession>A0A2I0QTP7</accession>
<dbReference type="PROSITE" id="PS50110">
    <property type="entry name" value="RESPONSE_REGULATORY"/>
    <property type="match status" value="1"/>
</dbReference>
<keyword evidence="1 3" id="KW-0597">Phosphoprotein</keyword>
<keyword evidence="2" id="KW-0902">Two-component regulatory system</keyword>
<sequence>MSKLIYVLDDDAGIRLLLEEVIKREGFRVKSFEYPEELREEVRKKAPDMMFIDYLLKGSRGDKIAAEIEQSGYSIPTILISGFAKDDIERAIESDTIVQILEKPFRVEYVCDILHNTSNVV</sequence>
<dbReference type="CDD" id="cd00156">
    <property type="entry name" value="REC"/>
    <property type="match status" value="1"/>
</dbReference>
<dbReference type="EMBL" id="PJNH01000002">
    <property type="protein sequence ID" value="PKR77722.1"/>
    <property type="molecule type" value="Genomic_DNA"/>
</dbReference>
<organism evidence="5 6">
    <name type="scientific">Halalkalibacillus sediminis</name>
    <dbReference type="NCBI Taxonomy" id="2018042"/>
    <lineage>
        <taxon>Bacteria</taxon>
        <taxon>Bacillati</taxon>
        <taxon>Bacillota</taxon>
        <taxon>Bacilli</taxon>
        <taxon>Bacillales</taxon>
        <taxon>Bacillaceae</taxon>
        <taxon>Halalkalibacillus</taxon>
    </lineage>
</organism>
<dbReference type="InterPro" id="IPR011006">
    <property type="entry name" value="CheY-like_superfamily"/>
</dbReference>
<feature type="modified residue" description="4-aspartylphosphate" evidence="3">
    <location>
        <position position="53"/>
    </location>
</feature>
<evidence type="ECO:0000256" key="3">
    <source>
        <dbReference type="PROSITE-ProRule" id="PRU00169"/>
    </source>
</evidence>
<dbReference type="AlphaFoldDB" id="A0A2I0QTP7"/>
<dbReference type="RefSeq" id="WP_101331330.1">
    <property type="nucleotide sequence ID" value="NZ_PJNH01000002.1"/>
</dbReference>
<dbReference type="PANTHER" id="PTHR44591:SF14">
    <property type="entry name" value="PROTEIN PILG"/>
    <property type="match status" value="1"/>
</dbReference>